<feature type="compositionally biased region" description="Low complexity" evidence="1">
    <location>
        <begin position="105"/>
        <end position="119"/>
    </location>
</feature>
<gene>
    <name evidence="2" type="ORF">RM555_27760</name>
</gene>
<feature type="compositionally biased region" description="Pro residues" evidence="1">
    <location>
        <begin position="63"/>
        <end position="86"/>
    </location>
</feature>
<dbReference type="RefSeq" id="WP_311414483.1">
    <property type="nucleotide sequence ID" value="NZ_JAVRFL010000046.1"/>
</dbReference>
<feature type="region of interest" description="Disordered" evidence="1">
    <location>
        <begin position="1"/>
        <end position="24"/>
    </location>
</feature>
<name>A0ABU2X3P2_9ACTN</name>
<dbReference type="EMBL" id="JAVRFL010000046">
    <property type="protein sequence ID" value="MDT0532798.1"/>
    <property type="molecule type" value="Genomic_DNA"/>
</dbReference>
<proteinExistence type="predicted"/>
<organism evidence="2 3">
    <name type="scientific">Micromonospora reichwaldensis</name>
    <dbReference type="NCBI Taxonomy" id="3075516"/>
    <lineage>
        <taxon>Bacteria</taxon>
        <taxon>Bacillati</taxon>
        <taxon>Actinomycetota</taxon>
        <taxon>Actinomycetes</taxon>
        <taxon>Micromonosporales</taxon>
        <taxon>Micromonosporaceae</taxon>
        <taxon>Micromonospora</taxon>
    </lineage>
</organism>
<accession>A0ABU2X3P2</accession>
<reference evidence="2" key="1">
    <citation type="submission" date="2023-09" db="EMBL/GenBank/DDBJ databases">
        <title>30 novel species of actinomycetes from the DSMZ collection.</title>
        <authorList>
            <person name="Nouioui I."/>
        </authorList>
    </citation>
    <scope>NUCLEOTIDE SEQUENCE</scope>
    <source>
        <strain evidence="2">DSM 115977</strain>
    </source>
</reference>
<feature type="region of interest" description="Disordered" evidence="1">
    <location>
        <begin position="40"/>
        <end position="122"/>
    </location>
</feature>
<sequence>MTATGRRRRAPRGSGGARFSAPRLAGIAVVAVTVAVPLAGCRGGDAPVSPLPVQASASHSPGPASPAPSGLPPSASPPSPSTPGRPPGTSAVVPPSRRPPPAAPPTTAAGRTPTATRSPGELPGTCFGAVRHDLVLAETELALVRSLCFATGGVLRIIGIGPGEVGVDREDLVSRSYEAGVVDIRFVRPGTVDVLIPQGGTTHTVTVVVR</sequence>
<dbReference type="Proteomes" id="UP001180973">
    <property type="component" value="Unassembled WGS sequence"/>
</dbReference>
<protein>
    <submittedName>
        <fullName evidence="2">Uncharacterized protein</fullName>
    </submittedName>
</protein>
<comment type="caution">
    <text evidence="2">The sequence shown here is derived from an EMBL/GenBank/DDBJ whole genome shotgun (WGS) entry which is preliminary data.</text>
</comment>
<keyword evidence="3" id="KW-1185">Reference proteome</keyword>
<evidence type="ECO:0000313" key="2">
    <source>
        <dbReference type="EMBL" id="MDT0532798.1"/>
    </source>
</evidence>
<feature type="compositionally biased region" description="Basic residues" evidence="1">
    <location>
        <begin position="1"/>
        <end position="11"/>
    </location>
</feature>
<evidence type="ECO:0000313" key="3">
    <source>
        <dbReference type="Proteomes" id="UP001180973"/>
    </source>
</evidence>
<evidence type="ECO:0000256" key="1">
    <source>
        <dbReference type="SAM" id="MobiDB-lite"/>
    </source>
</evidence>